<accession>A0A0F3N849</accession>
<comment type="subunit">
    <text evidence="4 11">Monomer.</text>
</comment>
<dbReference type="Gene3D" id="3.30.420.10">
    <property type="entry name" value="Ribonuclease H-like superfamily/Ribonuclease H"/>
    <property type="match status" value="1"/>
</dbReference>
<dbReference type="GO" id="GO:0005737">
    <property type="term" value="C:cytoplasm"/>
    <property type="evidence" value="ECO:0007669"/>
    <property type="project" value="UniProtKB-SubCell"/>
</dbReference>
<dbReference type="EC" id="3.1.26.4" evidence="5 11"/>
<dbReference type="InterPro" id="IPR036397">
    <property type="entry name" value="RNaseH_sf"/>
</dbReference>
<keyword evidence="11" id="KW-0963">Cytoplasm</keyword>
<dbReference type="PANTHER" id="PTHR10642">
    <property type="entry name" value="RIBONUCLEASE H1"/>
    <property type="match status" value="1"/>
</dbReference>
<protein>
    <recommendedName>
        <fullName evidence="5 11">Ribonuclease H</fullName>
        <shortName evidence="11">RNase H</shortName>
        <ecNumber evidence="5 11">3.1.26.4</ecNumber>
    </recommendedName>
</protein>
<keyword evidence="8 11" id="KW-0255">Endonuclease</keyword>
<evidence type="ECO:0000256" key="8">
    <source>
        <dbReference type="ARBA" id="ARBA00022759"/>
    </source>
</evidence>
<comment type="similarity">
    <text evidence="3 11">Belongs to the RNase H family.</text>
</comment>
<dbReference type="FunFam" id="3.30.420.10:FF:000089">
    <property type="entry name" value="Ribonuclease H"/>
    <property type="match status" value="1"/>
</dbReference>
<comment type="function">
    <text evidence="2 11">Endonuclease that specifically degrades the RNA of RNA-DNA hybrids.</text>
</comment>
<name>A0A0F3N849_ANAPH</name>
<dbReference type="InterPro" id="IPR012337">
    <property type="entry name" value="RNaseH-like_sf"/>
</dbReference>
<comment type="catalytic activity">
    <reaction evidence="1 11">
        <text>Endonucleolytic cleavage to 5'-phosphomonoester.</text>
        <dbReference type="EC" id="3.1.26.4"/>
    </reaction>
</comment>
<gene>
    <name evidence="11" type="primary">rnhA</name>
    <name evidence="13" type="ORF">APHMUC_1369</name>
</gene>
<evidence type="ECO:0000259" key="12">
    <source>
        <dbReference type="PROSITE" id="PS50879"/>
    </source>
</evidence>
<feature type="binding site" evidence="11">
    <location>
        <position position="31"/>
    </location>
    <ligand>
        <name>Mg(2+)</name>
        <dbReference type="ChEBI" id="CHEBI:18420"/>
        <label>1</label>
    </ligand>
</feature>
<evidence type="ECO:0000256" key="9">
    <source>
        <dbReference type="ARBA" id="ARBA00022801"/>
    </source>
</evidence>
<keyword evidence="7 11" id="KW-0479">Metal-binding</keyword>
<dbReference type="InterPro" id="IPR002156">
    <property type="entry name" value="RNaseH_domain"/>
</dbReference>
<dbReference type="CDD" id="cd09278">
    <property type="entry name" value="RNase_HI_prokaryote_like"/>
    <property type="match status" value="1"/>
</dbReference>
<keyword evidence="9 11" id="KW-0378">Hydrolase</keyword>
<dbReference type="Pfam" id="PF00075">
    <property type="entry name" value="RNase_H"/>
    <property type="match status" value="1"/>
</dbReference>
<evidence type="ECO:0000256" key="1">
    <source>
        <dbReference type="ARBA" id="ARBA00000077"/>
    </source>
</evidence>
<sequence length="170" mass="18810">MSLYYAGYWNTIKNGGFVVLMDSGQVVIYTDGACSGNPGPGGWGAVFLFSGGEERRISGGCSDTTNNRMELSAVIEALGALDRQCNVCVRTDSVYVKNGITTWIHKWKSNGWQTASKSAVKNVDLWMQLEALTLKHNVTWEWVKAHAGNRYNVEADALARAEVERQVMKR</sequence>
<keyword evidence="6 11" id="KW-0540">Nuclease</keyword>
<dbReference type="PROSITE" id="PS50879">
    <property type="entry name" value="RNASE_H_1"/>
    <property type="match status" value="1"/>
</dbReference>
<dbReference type="InterPro" id="IPR022892">
    <property type="entry name" value="RNaseHI"/>
</dbReference>
<evidence type="ECO:0000256" key="10">
    <source>
        <dbReference type="ARBA" id="ARBA00022842"/>
    </source>
</evidence>
<dbReference type="GO" id="GO:0004523">
    <property type="term" value="F:RNA-DNA hybrid ribonuclease activity"/>
    <property type="evidence" value="ECO:0007669"/>
    <property type="project" value="UniProtKB-UniRule"/>
</dbReference>
<dbReference type="InterPro" id="IPR050092">
    <property type="entry name" value="RNase_H"/>
</dbReference>
<feature type="binding site" evidence="11">
    <location>
        <position position="92"/>
    </location>
    <ligand>
        <name>Mg(2+)</name>
        <dbReference type="ChEBI" id="CHEBI:18420"/>
        <label>1</label>
    </ligand>
</feature>
<dbReference type="NCBIfam" id="NF001236">
    <property type="entry name" value="PRK00203.1"/>
    <property type="match status" value="1"/>
</dbReference>
<evidence type="ECO:0000256" key="3">
    <source>
        <dbReference type="ARBA" id="ARBA00005300"/>
    </source>
</evidence>
<dbReference type="AlphaFoldDB" id="A0A0F3N849"/>
<feature type="binding site" evidence="11">
    <location>
        <position position="70"/>
    </location>
    <ligand>
        <name>Mg(2+)</name>
        <dbReference type="ChEBI" id="CHEBI:18420"/>
        <label>1</label>
    </ligand>
</feature>
<organism evidence="13 14">
    <name type="scientific">Anaplasma phagocytophilum str. ApMUC09</name>
    <dbReference type="NCBI Taxonomy" id="1359152"/>
    <lineage>
        <taxon>Bacteria</taxon>
        <taxon>Pseudomonadati</taxon>
        <taxon>Pseudomonadota</taxon>
        <taxon>Alphaproteobacteria</taxon>
        <taxon>Rickettsiales</taxon>
        <taxon>Anaplasmataceae</taxon>
        <taxon>Anaplasma</taxon>
        <taxon>phagocytophilum group</taxon>
    </lineage>
</organism>
<evidence type="ECO:0000313" key="13">
    <source>
        <dbReference type="EMBL" id="KJV63911.1"/>
    </source>
</evidence>
<evidence type="ECO:0000256" key="2">
    <source>
        <dbReference type="ARBA" id="ARBA00004065"/>
    </source>
</evidence>
<comment type="caution">
    <text evidence="13">The sequence shown here is derived from an EMBL/GenBank/DDBJ whole genome shotgun (WGS) entry which is preliminary data.</text>
</comment>
<proteinExistence type="inferred from homology"/>
<evidence type="ECO:0000256" key="7">
    <source>
        <dbReference type="ARBA" id="ARBA00022723"/>
    </source>
</evidence>
<dbReference type="SUPFAM" id="SSF53098">
    <property type="entry name" value="Ribonuclease H-like"/>
    <property type="match status" value="1"/>
</dbReference>
<dbReference type="Proteomes" id="UP000033441">
    <property type="component" value="Unassembled WGS sequence"/>
</dbReference>
<dbReference type="GO" id="GO:0000287">
    <property type="term" value="F:magnesium ion binding"/>
    <property type="evidence" value="ECO:0007669"/>
    <property type="project" value="UniProtKB-UniRule"/>
</dbReference>
<evidence type="ECO:0000313" key="14">
    <source>
        <dbReference type="Proteomes" id="UP000033441"/>
    </source>
</evidence>
<dbReference type="EMBL" id="LANV01000001">
    <property type="protein sequence ID" value="KJV63911.1"/>
    <property type="molecule type" value="Genomic_DNA"/>
</dbReference>
<dbReference type="GO" id="GO:0043137">
    <property type="term" value="P:DNA replication, removal of RNA primer"/>
    <property type="evidence" value="ECO:0007669"/>
    <property type="project" value="TreeGrafter"/>
</dbReference>
<dbReference type="GO" id="GO:0003676">
    <property type="term" value="F:nucleic acid binding"/>
    <property type="evidence" value="ECO:0007669"/>
    <property type="project" value="InterPro"/>
</dbReference>
<comment type="cofactor">
    <cofactor evidence="11">
        <name>Mg(2+)</name>
        <dbReference type="ChEBI" id="CHEBI:18420"/>
    </cofactor>
    <text evidence="11">Binds 1 Mg(2+) ion per subunit. May bind a second metal ion at a regulatory site, or after substrate binding.</text>
</comment>
<comment type="subcellular location">
    <subcellularLocation>
        <location evidence="11">Cytoplasm</location>
    </subcellularLocation>
</comment>
<feature type="domain" description="RNase H type-1" evidence="12">
    <location>
        <begin position="22"/>
        <end position="164"/>
    </location>
</feature>
<feature type="binding site" evidence="11">
    <location>
        <position position="156"/>
    </location>
    <ligand>
        <name>Mg(2+)</name>
        <dbReference type="ChEBI" id="CHEBI:18420"/>
        <label>2</label>
    </ligand>
</feature>
<feature type="binding site" evidence="11">
    <location>
        <position position="31"/>
    </location>
    <ligand>
        <name>Mg(2+)</name>
        <dbReference type="ChEBI" id="CHEBI:18420"/>
        <label>2</label>
    </ligand>
</feature>
<reference evidence="13 14" key="1">
    <citation type="submission" date="2015-02" db="EMBL/GenBank/DDBJ databases">
        <title>Genome Sequencing of Rickettsiales.</title>
        <authorList>
            <person name="Daugherty S.C."/>
            <person name="Su Q."/>
            <person name="Abolude K."/>
            <person name="Beier-Sexton M."/>
            <person name="Carlyon J.A."/>
            <person name="Carter R."/>
            <person name="Day N.P."/>
            <person name="Dumler S.J."/>
            <person name="Dyachenko V."/>
            <person name="Godinez A."/>
            <person name="Kurtti T.J."/>
            <person name="Lichay M."/>
            <person name="Mullins K.E."/>
            <person name="Ott S."/>
            <person name="Pappas-Brown V."/>
            <person name="Paris D.H."/>
            <person name="Patel P."/>
            <person name="Richards A.L."/>
            <person name="Sadzewicz L."/>
            <person name="Sears K."/>
            <person name="Seidman D."/>
            <person name="Sengamalay N."/>
            <person name="Stenos J."/>
            <person name="Tallon L.J."/>
            <person name="Vincent G."/>
            <person name="Fraser C.M."/>
            <person name="Munderloh U."/>
            <person name="Dunning-Hotopp J.C."/>
        </authorList>
    </citation>
    <scope>NUCLEOTIDE SEQUENCE [LARGE SCALE GENOMIC DNA]</scope>
    <source>
        <strain evidence="13 14">ApMUC09</strain>
    </source>
</reference>
<dbReference type="PATRIC" id="fig|1359152.3.peg.1431"/>
<dbReference type="HAMAP" id="MF_00042">
    <property type="entry name" value="RNase_H"/>
    <property type="match status" value="1"/>
</dbReference>
<evidence type="ECO:0000256" key="4">
    <source>
        <dbReference type="ARBA" id="ARBA00011245"/>
    </source>
</evidence>
<evidence type="ECO:0000256" key="5">
    <source>
        <dbReference type="ARBA" id="ARBA00012180"/>
    </source>
</evidence>
<dbReference type="PANTHER" id="PTHR10642:SF26">
    <property type="entry name" value="RIBONUCLEASE H1"/>
    <property type="match status" value="1"/>
</dbReference>
<keyword evidence="10 11" id="KW-0460">Magnesium</keyword>
<evidence type="ECO:0000256" key="11">
    <source>
        <dbReference type="HAMAP-Rule" id="MF_00042"/>
    </source>
</evidence>
<evidence type="ECO:0000256" key="6">
    <source>
        <dbReference type="ARBA" id="ARBA00022722"/>
    </source>
</evidence>